<dbReference type="InterPro" id="IPR010626">
    <property type="entry name" value="DUF1217"/>
</dbReference>
<dbReference type="InterPro" id="IPR023157">
    <property type="entry name" value="AGR-C-984p-like_sf"/>
</dbReference>
<sequence>MLSTFTSYRMISGSLTQSLERTSQQPVVARESAYYLENIVKVKSIDDFMENDRLFSYAMKAYGLGDMTYAKAFMGKVLEGGIDDSDSFANQLTDKRYQDFAQAFNFVRYGETATVFTRAQQGTVDKYVRQTLEEDAGSSNDGVRLALYFQRKASSVTSAYGILADTALIQVVQTAFGISSLTSMSDIDRQADFITSKLDISDLQDPEKVDRLLQRFTAMWDAENGTTQSVSPAILISQPVAAGIGTDLLMSLQGLKLGGN</sequence>
<accession>A0A964T2E0</accession>
<reference evidence="1" key="1">
    <citation type="submission" date="2019-03" db="EMBL/GenBank/DDBJ databases">
        <title>Afifella sp. nov., isolated from activated sludge.</title>
        <authorList>
            <person name="Li Q."/>
            <person name="Liu Y."/>
        </authorList>
    </citation>
    <scope>NUCLEOTIDE SEQUENCE</scope>
    <source>
        <strain evidence="1">L72</strain>
    </source>
</reference>
<dbReference type="AlphaFoldDB" id="A0A964T2E0"/>
<dbReference type="Proteomes" id="UP000773614">
    <property type="component" value="Unassembled WGS sequence"/>
</dbReference>
<dbReference type="Pfam" id="PF06748">
    <property type="entry name" value="DUF1217"/>
    <property type="match status" value="1"/>
</dbReference>
<gene>
    <name evidence="1" type="ORF">E4O86_04600</name>
</gene>
<dbReference type="EMBL" id="SPKJ01000008">
    <property type="protein sequence ID" value="MYZ46990.1"/>
    <property type="molecule type" value="Genomic_DNA"/>
</dbReference>
<dbReference type="Gene3D" id="1.10.3700.10">
    <property type="entry name" value="AGR C 984p-like"/>
    <property type="match status" value="1"/>
</dbReference>
<dbReference type="RefSeq" id="WP_161139333.1">
    <property type="nucleotide sequence ID" value="NZ_SPKJ01000008.1"/>
</dbReference>
<protein>
    <submittedName>
        <fullName evidence="1">DUF1217 domain-containing protein</fullName>
    </submittedName>
</protein>
<organism evidence="1 2">
    <name type="scientific">Propylenella binzhouense</name>
    <dbReference type="NCBI Taxonomy" id="2555902"/>
    <lineage>
        <taxon>Bacteria</taxon>
        <taxon>Pseudomonadati</taxon>
        <taxon>Pseudomonadota</taxon>
        <taxon>Alphaproteobacteria</taxon>
        <taxon>Hyphomicrobiales</taxon>
        <taxon>Propylenellaceae</taxon>
        <taxon>Propylenella</taxon>
    </lineage>
</organism>
<dbReference type="SUPFAM" id="SSF158837">
    <property type="entry name" value="AGR C 984p-like"/>
    <property type="match status" value="1"/>
</dbReference>
<keyword evidence="2" id="KW-1185">Reference proteome</keyword>
<evidence type="ECO:0000313" key="1">
    <source>
        <dbReference type="EMBL" id="MYZ46990.1"/>
    </source>
</evidence>
<name>A0A964T2E0_9HYPH</name>
<dbReference type="OrthoDB" id="7824597at2"/>
<proteinExistence type="predicted"/>
<evidence type="ECO:0000313" key="2">
    <source>
        <dbReference type="Proteomes" id="UP000773614"/>
    </source>
</evidence>
<comment type="caution">
    <text evidence="1">The sequence shown here is derived from an EMBL/GenBank/DDBJ whole genome shotgun (WGS) entry which is preliminary data.</text>
</comment>